<reference evidence="2" key="1">
    <citation type="journal article" date="2023" name="G3 (Bethesda)">
        <title>A reference genome for the long-term kleptoplast-retaining sea slug Elysia crispata morphotype clarki.</title>
        <authorList>
            <person name="Eastman K.E."/>
            <person name="Pendleton A.L."/>
            <person name="Shaikh M.A."/>
            <person name="Suttiyut T."/>
            <person name="Ogas R."/>
            <person name="Tomko P."/>
            <person name="Gavelis G."/>
            <person name="Widhalm J.R."/>
            <person name="Wisecaver J.H."/>
        </authorList>
    </citation>
    <scope>NUCLEOTIDE SEQUENCE</scope>
    <source>
        <strain evidence="2">ECLA1</strain>
    </source>
</reference>
<proteinExistence type="predicted"/>
<gene>
    <name evidence="2" type="ORF">RRG08_038301</name>
</gene>
<comment type="caution">
    <text evidence="2">The sequence shown here is derived from an EMBL/GenBank/DDBJ whole genome shotgun (WGS) entry which is preliminary data.</text>
</comment>
<evidence type="ECO:0000313" key="2">
    <source>
        <dbReference type="EMBL" id="KAK3790810.1"/>
    </source>
</evidence>
<dbReference type="Proteomes" id="UP001283361">
    <property type="component" value="Unassembled WGS sequence"/>
</dbReference>
<name>A0AAE1ANH2_9GAST</name>
<evidence type="ECO:0000256" key="1">
    <source>
        <dbReference type="SAM" id="MobiDB-lite"/>
    </source>
</evidence>
<evidence type="ECO:0000313" key="3">
    <source>
        <dbReference type="Proteomes" id="UP001283361"/>
    </source>
</evidence>
<organism evidence="2 3">
    <name type="scientific">Elysia crispata</name>
    <name type="common">lettuce slug</name>
    <dbReference type="NCBI Taxonomy" id="231223"/>
    <lineage>
        <taxon>Eukaryota</taxon>
        <taxon>Metazoa</taxon>
        <taxon>Spiralia</taxon>
        <taxon>Lophotrochozoa</taxon>
        <taxon>Mollusca</taxon>
        <taxon>Gastropoda</taxon>
        <taxon>Heterobranchia</taxon>
        <taxon>Euthyneura</taxon>
        <taxon>Panpulmonata</taxon>
        <taxon>Sacoglossa</taxon>
        <taxon>Placobranchoidea</taxon>
        <taxon>Plakobranchidae</taxon>
        <taxon>Elysia</taxon>
    </lineage>
</organism>
<protein>
    <submittedName>
        <fullName evidence="2">Uncharacterized protein</fullName>
    </submittedName>
</protein>
<dbReference type="AlphaFoldDB" id="A0AAE1ANH2"/>
<sequence length="111" mass="11393">MKSLMSRSDLSPAGGGANSETQASLGAVHSSHGLSNRLVYISSGSGTHPGDAGQVALQSGDRLCMSANGLECVCRLGRMFVLASGQLGVFQGQITSLYGRNFAKIRGSDTS</sequence>
<dbReference type="EMBL" id="JAWDGP010001519">
    <property type="protein sequence ID" value="KAK3790810.1"/>
    <property type="molecule type" value="Genomic_DNA"/>
</dbReference>
<feature type="region of interest" description="Disordered" evidence="1">
    <location>
        <begin position="1"/>
        <end position="29"/>
    </location>
</feature>
<accession>A0AAE1ANH2</accession>
<keyword evidence="3" id="KW-1185">Reference proteome</keyword>